<evidence type="ECO:0000313" key="3">
    <source>
        <dbReference type="Proteomes" id="UP000176413"/>
    </source>
</evidence>
<dbReference type="Proteomes" id="UP000176413">
    <property type="component" value="Unassembled WGS sequence"/>
</dbReference>
<protein>
    <recommendedName>
        <fullName evidence="1">HTH merR-type domain-containing protein</fullName>
    </recommendedName>
</protein>
<feature type="domain" description="HTH merR-type" evidence="1">
    <location>
        <begin position="1"/>
        <end position="26"/>
    </location>
</feature>
<dbReference type="InterPro" id="IPR000551">
    <property type="entry name" value="MerR-type_HTH_dom"/>
</dbReference>
<evidence type="ECO:0000313" key="2">
    <source>
        <dbReference type="EMBL" id="OGH68573.1"/>
    </source>
</evidence>
<evidence type="ECO:0000259" key="1">
    <source>
        <dbReference type="PROSITE" id="PS50937"/>
    </source>
</evidence>
<organism evidence="2 3">
    <name type="scientific">Candidatus Magasanikbacteria bacterium RIFCSPHIGHO2_02_FULL_45_10</name>
    <dbReference type="NCBI Taxonomy" id="1798679"/>
    <lineage>
        <taxon>Bacteria</taxon>
        <taxon>Candidatus Magasanikiibacteriota</taxon>
    </lineage>
</organism>
<accession>A0A1F6MAN8</accession>
<name>A0A1F6MAN8_9BACT</name>
<comment type="caution">
    <text evidence="2">The sequence shown here is derived from an EMBL/GenBank/DDBJ whole genome shotgun (WGS) entry which is preliminary data.</text>
</comment>
<dbReference type="GO" id="GO:0006355">
    <property type="term" value="P:regulation of DNA-templated transcription"/>
    <property type="evidence" value="ECO:0007669"/>
    <property type="project" value="InterPro"/>
</dbReference>
<proteinExistence type="predicted"/>
<dbReference type="AlphaFoldDB" id="A0A1F6MAN8"/>
<reference evidence="2 3" key="1">
    <citation type="journal article" date="2016" name="Nat. Commun.">
        <title>Thousands of microbial genomes shed light on interconnected biogeochemical processes in an aquifer system.</title>
        <authorList>
            <person name="Anantharaman K."/>
            <person name="Brown C.T."/>
            <person name="Hug L.A."/>
            <person name="Sharon I."/>
            <person name="Castelle C.J."/>
            <person name="Probst A.J."/>
            <person name="Thomas B.C."/>
            <person name="Singh A."/>
            <person name="Wilkins M.J."/>
            <person name="Karaoz U."/>
            <person name="Brodie E.L."/>
            <person name="Williams K.H."/>
            <person name="Hubbard S.S."/>
            <person name="Banfield J.F."/>
        </authorList>
    </citation>
    <scope>NUCLEOTIDE SEQUENCE [LARGE SCALE GENOMIC DNA]</scope>
</reference>
<dbReference type="EMBL" id="MFQA01000037">
    <property type="protein sequence ID" value="OGH68573.1"/>
    <property type="molecule type" value="Genomic_DNA"/>
</dbReference>
<dbReference type="GO" id="GO:0003677">
    <property type="term" value="F:DNA binding"/>
    <property type="evidence" value="ECO:0007669"/>
    <property type="project" value="InterPro"/>
</dbReference>
<dbReference type="Gene3D" id="1.10.1660.10">
    <property type="match status" value="1"/>
</dbReference>
<sequence>MQTLRNWEKSGKLHAERSKGGQRFYDLQGLKTFALDLKILGLAWATSALPPELPSEYYCERPDRFTSRVAKMGGELQKAGNVSEDLASLLTLVVGEIGDNSFAHNVGNWSDVPGVFFGYNIAKRVIVLADRGRGVKKTLQYVRPNLTTDVEALNVAFTEIVSGRSPEKRGNGLKVVRRVAESNEIGLLFRSGIGLVTIPLHPGLMRIRMADGNIRGTYAVIQF</sequence>
<gene>
    <name evidence="2" type="ORF">A3D53_01190</name>
</gene>
<dbReference type="PROSITE" id="PS50937">
    <property type="entry name" value="HTH_MERR_2"/>
    <property type="match status" value="1"/>
</dbReference>